<keyword evidence="1" id="KW-0479">Metal-binding</keyword>
<feature type="domain" description="SWIM-type" evidence="2">
    <location>
        <begin position="72"/>
        <end position="141"/>
    </location>
</feature>
<evidence type="ECO:0000259" key="2">
    <source>
        <dbReference type="PROSITE" id="PS50966"/>
    </source>
</evidence>
<gene>
    <name evidence="3" type="ORF">ENM88_09225</name>
</gene>
<comment type="caution">
    <text evidence="3">The sequence shown here is derived from an EMBL/GenBank/DDBJ whole genome shotgun (WGS) entry which is preliminary data.</text>
</comment>
<keyword evidence="1" id="KW-0862">Zinc</keyword>
<organism evidence="3">
    <name type="scientific">Thermofilum pendens</name>
    <dbReference type="NCBI Taxonomy" id="2269"/>
    <lineage>
        <taxon>Archaea</taxon>
        <taxon>Thermoproteota</taxon>
        <taxon>Thermoprotei</taxon>
        <taxon>Thermofilales</taxon>
        <taxon>Thermofilaceae</taxon>
        <taxon>Thermofilum</taxon>
    </lineage>
</organism>
<evidence type="ECO:0000256" key="1">
    <source>
        <dbReference type="PROSITE-ProRule" id="PRU00325"/>
    </source>
</evidence>
<accession>A0A7J3X9P4</accession>
<dbReference type="InterPro" id="IPR007527">
    <property type="entry name" value="Znf_SWIM"/>
</dbReference>
<dbReference type="PROSITE" id="PS50966">
    <property type="entry name" value="ZF_SWIM"/>
    <property type="match status" value="1"/>
</dbReference>
<keyword evidence="1" id="KW-0863">Zinc-finger</keyword>
<protein>
    <recommendedName>
        <fullName evidence="2">SWIM-type domain-containing protein</fullName>
    </recommendedName>
</protein>
<dbReference type="AlphaFoldDB" id="A0A7J3X9P4"/>
<name>A0A7J3X9P4_THEPE</name>
<evidence type="ECO:0000313" key="3">
    <source>
        <dbReference type="EMBL" id="HHP05903.1"/>
    </source>
</evidence>
<proteinExistence type="predicted"/>
<sequence>MSELDTLGVVYTLVKVRASALGVSEQLVSKHLQKATSVYSRVIREDSGDGYVKAEILPSTVEKRNGKQVKPYRVYVSEHYMMCTCPTAITTAARAGRLLEEAYWRREKWSHDTATLATLAHTLAARHTLCKHTLALLARGLAAGRIKLTAKLVDNITLSIATLAIAEGEVTPKLTSELAKLLQKAQAPAL</sequence>
<reference evidence="3" key="1">
    <citation type="journal article" date="2020" name="mSystems">
        <title>Genome- and Community-Level Interaction Insights into Carbon Utilization and Element Cycling Functions of Hydrothermarchaeota in Hydrothermal Sediment.</title>
        <authorList>
            <person name="Zhou Z."/>
            <person name="Liu Y."/>
            <person name="Xu W."/>
            <person name="Pan J."/>
            <person name="Luo Z.H."/>
            <person name="Li M."/>
        </authorList>
    </citation>
    <scope>NUCLEOTIDE SEQUENCE [LARGE SCALE GENOMIC DNA]</scope>
    <source>
        <strain evidence="3">SpSt-1125</strain>
    </source>
</reference>
<dbReference type="GO" id="GO:0008270">
    <property type="term" value="F:zinc ion binding"/>
    <property type="evidence" value="ECO:0007669"/>
    <property type="project" value="UniProtKB-KW"/>
</dbReference>
<dbReference type="EMBL" id="DRZM01000249">
    <property type="protein sequence ID" value="HHP05903.1"/>
    <property type="molecule type" value="Genomic_DNA"/>
</dbReference>